<name>A0A060BUR3_9STRE</name>
<dbReference type="InterPro" id="IPR011081">
    <property type="entry name" value="Big_4"/>
</dbReference>
<reference evidence="2" key="1">
    <citation type="journal article" date="2013" name="Environ. Microbiol.">
        <title>Seasonally variable intestinal metagenomes of the red palm weevil (Rhynchophorus ferrugineus).</title>
        <authorList>
            <person name="Jia S."/>
            <person name="Zhang X."/>
            <person name="Zhang G."/>
            <person name="Yin A."/>
            <person name="Zhang S."/>
            <person name="Li F."/>
            <person name="Wang L."/>
            <person name="Zhao D."/>
            <person name="Yun Q."/>
            <person name="Tala"/>
            <person name="Wang J."/>
            <person name="Sun G."/>
            <person name="Baabdullah M."/>
            <person name="Yu X."/>
            <person name="Hu S."/>
            <person name="Al-Mssallem I.S."/>
            <person name="Yu J."/>
        </authorList>
    </citation>
    <scope>NUCLEOTIDE SEQUENCE</scope>
</reference>
<feature type="non-terminal residue" evidence="2">
    <location>
        <position position="178"/>
    </location>
</feature>
<organism evidence="2">
    <name type="scientific">uncultured Streptococcus sp</name>
    <dbReference type="NCBI Taxonomy" id="83427"/>
    <lineage>
        <taxon>Bacteria</taxon>
        <taxon>Bacillati</taxon>
        <taxon>Bacillota</taxon>
        <taxon>Bacilli</taxon>
        <taxon>Lactobacillales</taxon>
        <taxon>Streptococcaceae</taxon>
        <taxon>Streptococcus</taxon>
        <taxon>environmental samples</taxon>
    </lineage>
</organism>
<feature type="domain" description="Bacterial Ig-like" evidence="1">
    <location>
        <begin position="2"/>
        <end position="55"/>
    </location>
</feature>
<protein>
    <submittedName>
        <fullName evidence="2">CAZy families GH2 protein</fullName>
    </submittedName>
</protein>
<dbReference type="EMBL" id="KF119418">
    <property type="protein sequence ID" value="AIA86684.1"/>
    <property type="molecule type" value="Genomic_DNA"/>
</dbReference>
<proteinExistence type="predicted"/>
<dbReference type="AlphaFoldDB" id="A0A060BUR3"/>
<evidence type="ECO:0000313" key="2">
    <source>
        <dbReference type="EMBL" id="AIA86684.1"/>
    </source>
</evidence>
<dbReference type="Pfam" id="PF07532">
    <property type="entry name" value="Big_4"/>
    <property type="match status" value="2"/>
</dbReference>
<sequence length="178" mass="18536">QVTTVVGQAPSLPSELPVYLSGGEPFSETVTWDSVSSSLYAKEGSFTVKGTVAGTTVSLKVVVKKTAADSDVSYVNPSGFITVPVGSTFASAKELLGSSVWVVFTNGGDERKTVTWSSSGLDLSKKGTYRITGTVDGTSLKAVGYVRVTDTKGSTDGFATIRRYVKVNTSATTEAALL</sequence>
<feature type="non-terminal residue" evidence="2">
    <location>
        <position position="1"/>
    </location>
</feature>
<evidence type="ECO:0000259" key="1">
    <source>
        <dbReference type="Pfam" id="PF07532"/>
    </source>
</evidence>
<accession>A0A060BUR3</accession>
<feature type="domain" description="Bacterial Ig-like" evidence="1">
    <location>
        <begin position="98"/>
        <end position="138"/>
    </location>
</feature>